<evidence type="ECO:0000313" key="2">
    <source>
        <dbReference type="EMBL" id="KAF9074576.1"/>
    </source>
</evidence>
<gene>
    <name evidence="2" type="ORF">BDP27DRAFT_1316474</name>
</gene>
<dbReference type="InterPro" id="IPR029063">
    <property type="entry name" value="SAM-dependent_MTases_sf"/>
</dbReference>
<keyword evidence="1" id="KW-0472">Membrane</keyword>
<comment type="caution">
    <text evidence="2">The sequence shown here is derived from an EMBL/GenBank/DDBJ whole genome shotgun (WGS) entry which is preliminary data.</text>
</comment>
<keyword evidence="1" id="KW-0812">Transmembrane</keyword>
<dbReference type="EMBL" id="JADNRY010000012">
    <property type="protein sequence ID" value="KAF9074576.1"/>
    <property type="molecule type" value="Genomic_DNA"/>
</dbReference>
<dbReference type="Gene3D" id="3.40.50.150">
    <property type="entry name" value="Vaccinia Virus protein VP39"/>
    <property type="match status" value="1"/>
</dbReference>
<dbReference type="Pfam" id="PF10294">
    <property type="entry name" value="Methyltransf_16"/>
    <property type="match status" value="1"/>
</dbReference>
<sequence length="285" mass="32107">MQPAHKTKHLTTLEYPFSTSSTRYAFHLSQTQSLTSHVSGLNSESALSTTNSTNGTTGTTLWLGAQCLAVYLAQHHKPLSAKSNAEPLQAIELGSGIGLCSLVLSALGYSTVYATDTRLVIDSNWTGMFRLEIGIGTMKMPSPAFLQRNQKPLNRLLCLNSTSLLLPIQYMMSLLFSLFYGLYMHCLPSHSRFRRRICFIRSSAPLVFLALERRDPAFIDSFLASAYQWGFDTQQIPKRKLSKVLQKYAENWNRDRDEWDGVEIWKLVLKSNRIAENTLSTTVEI</sequence>
<dbReference type="AlphaFoldDB" id="A0A9P5Q3V4"/>
<dbReference type="InterPro" id="IPR019410">
    <property type="entry name" value="Methyltransf_16"/>
</dbReference>
<keyword evidence="1" id="KW-1133">Transmembrane helix</keyword>
<proteinExistence type="predicted"/>
<dbReference type="OrthoDB" id="194386at2759"/>
<dbReference type="GO" id="GO:0008757">
    <property type="term" value="F:S-adenosylmethionine-dependent methyltransferase activity"/>
    <property type="evidence" value="ECO:0007669"/>
    <property type="project" value="UniProtKB-ARBA"/>
</dbReference>
<keyword evidence="3" id="KW-1185">Reference proteome</keyword>
<organism evidence="2 3">
    <name type="scientific">Rhodocollybia butyracea</name>
    <dbReference type="NCBI Taxonomy" id="206335"/>
    <lineage>
        <taxon>Eukaryota</taxon>
        <taxon>Fungi</taxon>
        <taxon>Dikarya</taxon>
        <taxon>Basidiomycota</taxon>
        <taxon>Agaricomycotina</taxon>
        <taxon>Agaricomycetes</taxon>
        <taxon>Agaricomycetidae</taxon>
        <taxon>Agaricales</taxon>
        <taxon>Marasmiineae</taxon>
        <taxon>Omphalotaceae</taxon>
        <taxon>Rhodocollybia</taxon>
    </lineage>
</organism>
<name>A0A9P5Q3V4_9AGAR</name>
<protein>
    <submittedName>
        <fullName evidence="2">Uncharacterized protein</fullName>
    </submittedName>
</protein>
<dbReference type="Proteomes" id="UP000772434">
    <property type="component" value="Unassembled WGS sequence"/>
</dbReference>
<feature type="transmembrane region" description="Helical" evidence="1">
    <location>
        <begin position="164"/>
        <end position="186"/>
    </location>
</feature>
<evidence type="ECO:0000256" key="1">
    <source>
        <dbReference type="SAM" id="Phobius"/>
    </source>
</evidence>
<accession>A0A9P5Q3V4</accession>
<evidence type="ECO:0000313" key="3">
    <source>
        <dbReference type="Proteomes" id="UP000772434"/>
    </source>
</evidence>
<reference evidence="2" key="1">
    <citation type="submission" date="2020-11" db="EMBL/GenBank/DDBJ databases">
        <authorList>
            <consortium name="DOE Joint Genome Institute"/>
            <person name="Ahrendt S."/>
            <person name="Riley R."/>
            <person name="Andreopoulos W."/>
            <person name="Labutti K."/>
            <person name="Pangilinan J."/>
            <person name="Ruiz-Duenas F.J."/>
            <person name="Barrasa J.M."/>
            <person name="Sanchez-Garcia M."/>
            <person name="Camarero S."/>
            <person name="Miyauchi S."/>
            <person name="Serrano A."/>
            <person name="Linde D."/>
            <person name="Babiker R."/>
            <person name="Drula E."/>
            <person name="Ayuso-Fernandez I."/>
            <person name="Pacheco R."/>
            <person name="Padilla G."/>
            <person name="Ferreira P."/>
            <person name="Barriuso J."/>
            <person name="Kellner H."/>
            <person name="Castanera R."/>
            <person name="Alfaro M."/>
            <person name="Ramirez L."/>
            <person name="Pisabarro A.G."/>
            <person name="Kuo A."/>
            <person name="Tritt A."/>
            <person name="Lipzen A."/>
            <person name="He G."/>
            <person name="Yan M."/>
            <person name="Ng V."/>
            <person name="Cullen D."/>
            <person name="Martin F."/>
            <person name="Rosso M.-N."/>
            <person name="Henrissat B."/>
            <person name="Hibbett D."/>
            <person name="Martinez A.T."/>
            <person name="Grigoriev I.V."/>
        </authorList>
    </citation>
    <scope>NUCLEOTIDE SEQUENCE</scope>
    <source>
        <strain evidence="2">AH 40177</strain>
    </source>
</reference>